<dbReference type="Pfam" id="PF13095">
    <property type="entry name" value="FTA2"/>
    <property type="match status" value="1"/>
</dbReference>
<dbReference type="PROSITE" id="PS00690">
    <property type="entry name" value="DEAH_ATP_HELICASE"/>
    <property type="match status" value="1"/>
</dbReference>
<evidence type="ECO:0000313" key="4">
    <source>
        <dbReference type="Proteomes" id="UP001187682"/>
    </source>
</evidence>
<dbReference type="Proteomes" id="UP001187682">
    <property type="component" value="Unassembled WGS sequence"/>
</dbReference>
<evidence type="ECO:0000256" key="2">
    <source>
        <dbReference type="SAM" id="MobiDB-lite"/>
    </source>
</evidence>
<organism evidence="3 4">
    <name type="scientific">Cephalotrichum gorgonifer</name>
    <dbReference type="NCBI Taxonomy" id="2041049"/>
    <lineage>
        <taxon>Eukaryota</taxon>
        <taxon>Fungi</taxon>
        <taxon>Dikarya</taxon>
        <taxon>Ascomycota</taxon>
        <taxon>Pezizomycotina</taxon>
        <taxon>Sordariomycetes</taxon>
        <taxon>Hypocreomycetidae</taxon>
        <taxon>Microascales</taxon>
        <taxon>Microascaceae</taxon>
        <taxon>Cephalotrichum</taxon>
    </lineage>
</organism>
<dbReference type="InterPro" id="IPR025213">
    <property type="entry name" value="Sim4_Fta2"/>
</dbReference>
<proteinExistence type="predicted"/>
<name>A0AAE8SZR5_9PEZI</name>
<reference evidence="3" key="1">
    <citation type="submission" date="2018-03" db="EMBL/GenBank/DDBJ databases">
        <authorList>
            <person name="Guldener U."/>
        </authorList>
    </citation>
    <scope>NUCLEOTIDE SEQUENCE</scope>
</reference>
<dbReference type="EMBL" id="ONZQ02000019">
    <property type="protein sequence ID" value="SPO07229.1"/>
    <property type="molecule type" value="Genomic_DNA"/>
</dbReference>
<dbReference type="InterPro" id="IPR002464">
    <property type="entry name" value="DNA/RNA_helicase_DEAH_CS"/>
</dbReference>
<sequence length="431" mass="49872">MYPDWPKSPADLVPLPLCDGPKLKAFDFQGPQKIKFLEHIGTGAHSQVFKVEILDKVYALKGFRFLEVDHVRKLSPDGDWYREIDWPAVIYESDYSELFNCECRAYGRLQETDNGDLANRCFGYVLLDEVHEFTMMDKCRDLKLNFGDSTNLRNATNFIFPRKERGIFLGKSGREPPFRCVVKEFDPKSEHDDLRIKDFRSILRDMIKIQQLGIINLDVGIRQIINGILSDFSTAYTQLHYLLNPELNPRITPDLIPTIEYDIFGHSLCDFVIFDAMVEKWNRYASENQKHKVSICALPGGSRIRKQHPRYNLRSTISRASIFTLVDTRQYDWVTPTTGEQPVAATRTPGARRSGRGVERRGRGVGAISKKCRILKVNPPRWYYDGHISESEELRRATLEGEFMSELDWAFKDNLMFPKRVDLATDDDRDE</sequence>
<gene>
    <name evidence="3" type="ORF">DNG_09923</name>
</gene>
<protein>
    <submittedName>
        <fullName evidence="3">Uncharacterized protein</fullName>
    </submittedName>
</protein>
<accession>A0AAE8SZR5</accession>
<keyword evidence="4" id="KW-1185">Reference proteome</keyword>
<evidence type="ECO:0000256" key="1">
    <source>
        <dbReference type="ARBA" id="ARBA00022801"/>
    </source>
</evidence>
<comment type="caution">
    <text evidence="3">The sequence shown here is derived from an EMBL/GenBank/DDBJ whole genome shotgun (WGS) entry which is preliminary data.</text>
</comment>
<keyword evidence="1" id="KW-0378">Hydrolase</keyword>
<feature type="region of interest" description="Disordered" evidence="2">
    <location>
        <begin position="340"/>
        <end position="362"/>
    </location>
</feature>
<dbReference type="AlphaFoldDB" id="A0AAE8SZR5"/>
<evidence type="ECO:0000313" key="3">
    <source>
        <dbReference type="EMBL" id="SPO07229.1"/>
    </source>
</evidence>
<dbReference type="GO" id="GO:0016787">
    <property type="term" value="F:hydrolase activity"/>
    <property type="evidence" value="ECO:0007669"/>
    <property type="project" value="UniProtKB-KW"/>
</dbReference>